<protein>
    <recommendedName>
        <fullName evidence="6">Major facilitator superfamily (MFS) profile domain-containing protein</fullName>
    </recommendedName>
</protein>
<keyword evidence="4 5" id="KW-0472">Membrane</keyword>
<dbReference type="PROSITE" id="PS00216">
    <property type="entry name" value="SUGAR_TRANSPORT_1"/>
    <property type="match status" value="1"/>
</dbReference>
<feature type="transmembrane region" description="Helical" evidence="5">
    <location>
        <begin position="59"/>
        <end position="80"/>
    </location>
</feature>
<feature type="non-terminal residue" evidence="7">
    <location>
        <position position="1"/>
    </location>
</feature>
<dbReference type="InterPro" id="IPR005829">
    <property type="entry name" value="Sugar_transporter_CS"/>
</dbReference>
<reference evidence="7" key="1">
    <citation type="submission" date="2015-11" db="EMBL/GenBank/DDBJ databases">
        <title>De novo transcriptome assembly of four potential Pierce s Disease insect vectors from Arizona vineyards.</title>
        <authorList>
            <person name="Tassone E.E."/>
        </authorList>
    </citation>
    <scope>NUCLEOTIDE SEQUENCE</scope>
</reference>
<organism evidence="7">
    <name type="scientific">Graphocephala atropunctata</name>
    <dbReference type="NCBI Taxonomy" id="36148"/>
    <lineage>
        <taxon>Eukaryota</taxon>
        <taxon>Metazoa</taxon>
        <taxon>Ecdysozoa</taxon>
        <taxon>Arthropoda</taxon>
        <taxon>Hexapoda</taxon>
        <taxon>Insecta</taxon>
        <taxon>Pterygota</taxon>
        <taxon>Neoptera</taxon>
        <taxon>Paraneoptera</taxon>
        <taxon>Hemiptera</taxon>
        <taxon>Auchenorrhyncha</taxon>
        <taxon>Membracoidea</taxon>
        <taxon>Cicadellidae</taxon>
        <taxon>Cicadellinae</taxon>
        <taxon>Cicadellini</taxon>
        <taxon>Graphocephala</taxon>
    </lineage>
</organism>
<dbReference type="Pfam" id="PF00083">
    <property type="entry name" value="Sugar_tr"/>
    <property type="match status" value="1"/>
</dbReference>
<accession>A0A1B6L825</accession>
<evidence type="ECO:0000256" key="4">
    <source>
        <dbReference type="ARBA" id="ARBA00023136"/>
    </source>
</evidence>
<dbReference type="PANTHER" id="PTHR48021">
    <property type="match status" value="1"/>
</dbReference>
<dbReference type="GO" id="GO:0022857">
    <property type="term" value="F:transmembrane transporter activity"/>
    <property type="evidence" value="ECO:0007669"/>
    <property type="project" value="InterPro"/>
</dbReference>
<evidence type="ECO:0000256" key="1">
    <source>
        <dbReference type="ARBA" id="ARBA00004141"/>
    </source>
</evidence>
<dbReference type="GO" id="GO:0016020">
    <property type="term" value="C:membrane"/>
    <property type="evidence" value="ECO:0007669"/>
    <property type="project" value="UniProtKB-SubCell"/>
</dbReference>
<dbReference type="InterPro" id="IPR050549">
    <property type="entry name" value="MFS_Trehalose_Transporter"/>
</dbReference>
<feature type="domain" description="Major facilitator superfamily (MFS) profile" evidence="6">
    <location>
        <begin position="1"/>
        <end position="185"/>
    </location>
</feature>
<dbReference type="PANTHER" id="PTHR48021:SF1">
    <property type="entry name" value="GH07001P-RELATED"/>
    <property type="match status" value="1"/>
</dbReference>
<gene>
    <name evidence="7" type="ORF">g.914</name>
</gene>
<dbReference type="InterPro" id="IPR005828">
    <property type="entry name" value="MFS_sugar_transport-like"/>
</dbReference>
<feature type="transmembrane region" description="Helical" evidence="5">
    <location>
        <begin position="159"/>
        <end position="181"/>
    </location>
</feature>
<dbReference type="PROSITE" id="PS50850">
    <property type="entry name" value="MFS"/>
    <property type="match status" value="1"/>
</dbReference>
<dbReference type="InterPro" id="IPR036259">
    <property type="entry name" value="MFS_trans_sf"/>
</dbReference>
<name>A0A1B6L825_9HEMI</name>
<evidence type="ECO:0000256" key="3">
    <source>
        <dbReference type="ARBA" id="ARBA00022989"/>
    </source>
</evidence>
<dbReference type="AlphaFoldDB" id="A0A1B6L825"/>
<evidence type="ECO:0000313" key="7">
    <source>
        <dbReference type="EMBL" id="JAT19850.1"/>
    </source>
</evidence>
<evidence type="ECO:0000259" key="6">
    <source>
        <dbReference type="PROSITE" id="PS50850"/>
    </source>
</evidence>
<sequence length="205" mass="22827">GSLRILSGTMPLVAYATQNFRITPDLVVAPKYITIVLGIVLFMGACLSFFTLDLLGRRSLIITSSLVSSVTLFVAGMYYFLETQTTIYVAPYSWMVPIVILIYAAADVGGLYPVHTAYTSELFTSNTRSMASSLAAVITTFFTLVTLKSYQTITDLIGVYFNFFIYSIICLIGAIVSYIFMPETKNKTFEQIRKELCTLTRNQLI</sequence>
<evidence type="ECO:0000256" key="2">
    <source>
        <dbReference type="ARBA" id="ARBA00022692"/>
    </source>
</evidence>
<evidence type="ECO:0000256" key="5">
    <source>
        <dbReference type="SAM" id="Phobius"/>
    </source>
</evidence>
<keyword evidence="2 5" id="KW-0812">Transmembrane</keyword>
<feature type="transmembrane region" description="Helical" evidence="5">
    <location>
        <begin position="92"/>
        <end position="114"/>
    </location>
</feature>
<dbReference type="Gene3D" id="1.20.1250.20">
    <property type="entry name" value="MFS general substrate transporter like domains"/>
    <property type="match status" value="1"/>
</dbReference>
<proteinExistence type="predicted"/>
<dbReference type="SUPFAM" id="SSF103473">
    <property type="entry name" value="MFS general substrate transporter"/>
    <property type="match status" value="1"/>
</dbReference>
<keyword evidence="3 5" id="KW-1133">Transmembrane helix</keyword>
<feature type="transmembrane region" description="Helical" evidence="5">
    <location>
        <begin position="134"/>
        <end position="153"/>
    </location>
</feature>
<feature type="transmembrane region" description="Helical" evidence="5">
    <location>
        <begin position="32"/>
        <end position="52"/>
    </location>
</feature>
<dbReference type="InterPro" id="IPR020846">
    <property type="entry name" value="MFS_dom"/>
</dbReference>
<dbReference type="EMBL" id="GEBQ01020127">
    <property type="protein sequence ID" value="JAT19850.1"/>
    <property type="molecule type" value="Transcribed_RNA"/>
</dbReference>
<comment type="subcellular location">
    <subcellularLocation>
        <location evidence="1">Membrane</location>
        <topology evidence="1">Multi-pass membrane protein</topology>
    </subcellularLocation>
</comment>